<reference evidence="2" key="1">
    <citation type="journal article" date="2011" name="Nat. Biotechnol.">
        <title>The genomic sequence of the Chinese hamster ovary (CHO)-K1 cell line.</title>
        <authorList>
            <person name="Xu X."/>
            <person name="Nagarajan H."/>
            <person name="Lewis N.E."/>
            <person name="Pan S."/>
            <person name="Cai Z."/>
            <person name="Liu X."/>
            <person name="Chen W."/>
            <person name="Xie M."/>
            <person name="Wang W."/>
            <person name="Hammond S."/>
            <person name="Andersen M.R."/>
            <person name="Neff N."/>
            <person name="Passarelli B."/>
            <person name="Koh W."/>
            <person name="Fan H.C."/>
            <person name="Wang J."/>
            <person name="Gui Y."/>
            <person name="Lee K.H."/>
            <person name="Betenbaugh M.J."/>
            <person name="Quake S.R."/>
            <person name="Famili I."/>
            <person name="Palsson B.O."/>
            <person name="Wang J."/>
        </authorList>
    </citation>
    <scope>NUCLEOTIDE SEQUENCE [LARGE SCALE GENOMIC DNA]</scope>
    <source>
        <strain evidence="2">CHO K1 cell line</strain>
    </source>
</reference>
<evidence type="ECO:0000313" key="2">
    <source>
        <dbReference type="Proteomes" id="UP000001075"/>
    </source>
</evidence>
<dbReference type="Proteomes" id="UP000001075">
    <property type="component" value="Unassembled WGS sequence"/>
</dbReference>
<gene>
    <name evidence="1" type="ORF">I79_008376</name>
</gene>
<evidence type="ECO:0000313" key="1">
    <source>
        <dbReference type="EMBL" id="EGW00640.1"/>
    </source>
</evidence>
<name>G3HD05_CRIGR</name>
<organism evidence="1 2">
    <name type="scientific">Cricetulus griseus</name>
    <name type="common">Chinese hamster</name>
    <name type="synonym">Cricetulus barabensis griseus</name>
    <dbReference type="NCBI Taxonomy" id="10029"/>
    <lineage>
        <taxon>Eukaryota</taxon>
        <taxon>Metazoa</taxon>
        <taxon>Chordata</taxon>
        <taxon>Craniata</taxon>
        <taxon>Vertebrata</taxon>
        <taxon>Euteleostomi</taxon>
        <taxon>Mammalia</taxon>
        <taxon>Eutheria</taxon>
        <taxon>Euarchontoglires</taxon>
        <taxon>Glires</taxon>
        <taxon>Rodentia</taxon>
        <taxon>Myomorpha</taxon>
        <taxon>Muroidea</taxon>
        <taxon>Cricetidae</taxon>
        <taxon>Cricetinae</taxon>
        <taxon>Cricetulus</taxon>
    </lineage>
</organism>
<accession>G3HD05</accession>
<protein>
    <submittedName>
        <fullName evidence="1">Uncharacterized protein</fullName>
    </submittedName>
</protein>
<proteinExistence type="predicted"/>
<dbReference type="InParanoid" id="G3HD05"/>
<dbReference type="EMBL" id="JH000286">
    <property type="protein sequence ID" value="EGW00640.1"/>
    <property type="molecule type" value="Genomic_DNA"/>
</dbReference>
<sequence length="77" mass="8631">MGSPVMLADHCLTIQGITCWCGIQRYQASLSDKHRNTGYCKEWDGAHPGASALWRLRQRAHQFQVSPDYTVRPAGEA</sequence>
<dbReference type="AlphaFoldDB" id="G3HD05"/>